<sequence>MSSCSRAAQQWATFARFWYLLDAKLQPPGKLAEICSQHLQGKHKPIYHATSDCGDHVVVINTRQIAFSGNKWEQKVYSSHTGYPGGFKQVTAADLHLKDPLAVLHPYSLQSTPDHLHTAAPTVNPPLPSEPAPPSQLQIEVDLVPTPGALPPSPQTHHCSHPSSIQLCALSRTMPSLL</sequence>
<evidence type="ECO:0000256" key="8">
    <source>
        <dbReference type="SAM" id="MobiDB-lite"/>
    </source>
</evidence>
<dbReference type="Ensembl" id="ENSEBUT00000013086.1">
    <property type="protein sequence ID" value="ENSEBUP00000012510.1"/>
    <property type="gene ID" value="ENSEBUG00000007958.1"/>
</dbReference>
<dbReference type="NCBIfam" id="TIGR01066">
    <property type="entry name" value="rplM_bact"/>
    <property type="match status" value="1"/>
</dbReference>
<keyword evidence="10" id="KW-1185">Reference proteome</keyword>
<comment type="subcellular location">
    <subcellularLocation>
        <location evidence="1">Mitochondrion</location>
    </subcellularLocation>
</comment>
<reference evidence="9" key="2">
    <citation type="submission" date="2025-09" db="UniProtKB">
        <authorList>
            <consortium name="Ensembl"/>
        </authorList>
    </citation>
    <scope>IDENTIFICATION</scope>
</reference>
<dbReference type="InterPro" id="IPR005822">
    <property type="entry name" value="Ribosomal_uL13"/>
</dbReference>
<dbReference type="Proteomes" id="UP000694388">
    <property type="component" value="Unplaced"/>
</dbReference>
<dbReference type="GO" id="GO:0005762">
    <property type="term" value="C:mitochondrial large ribosomal subunit"/>
    <property type="evidence" value="ECO:0007669"/>
    <property type="project" value="TreeGrafter"/>
</dbReference>
<evidence type="ECO:0000256" key="6">
    <source>
        <dbReference type="ARBA" id="ARBA00068950"/>
    </source>
</evidence>
<evidence type="ECO:0000256" key="4">
    <source>
        <dbReference type="ARBA" id="ARBA00023128"/>
    </source>
</evidence>
<evidence type="ECO:0000313" key="10">
    <source>
        <dbReference type="Proteomes" id="UP000694388"/>
    </source>
</evidence>
<organism evidence="9 10">
    <name type="scientific">Eptatretus burgeri</name>
    <name type="common">Inshore hagfish</name>
    <dbReference type="NCBI Taxonomy" id="7764"/>
    <lineage>
        <taxon>Eukaryota</taxon>
        <taxon>Metazoa</taxon>
        <taxon>Chordata</taxon>
        <taxon>Craniata</taxon>
        <taxon>Vertebrata</taxon>
        <taxon>Cyclostomata</taxon>
        <taxon>Myxini</taxon>
        <taxon>Myxiniformes</taxon>
        <taxon>Myxinidae</taxon>
        <taxon>Eptatretinae</taxon>
        <taxon>Eptatretus</taxon>
    </lineage>
</organism>
<proteinExistence type="inferred from homology"/>
<reference evidence="9" key="1">
    <citation type="submission" date="2025-08" db="UniProtKB">
        <authorList>
            <consortium name="Ensembl"/>
        </authorList>
    </citation>
    <scope>IDENTIFICATION</scope>
</reference>
<dbReference type="HAMAP" id="MF_01366">
    <property type="entry name" value="Ribosomal_uL13"/>
    <property type="match status" value="1"/>
</dbReference>
<feature type="compositionally biased region" description="Pro residues" evidence="8">
    <location>
        <begin position="123"/>
        <end position="134"/>
    </location>
</feature>
<dbReference type="GO" id="GO:0003729">
    <property type="term" value="F:mRNA binding"/>
    <property type="evidence" value="ECO:0007669"/>
    <property type="project" value="TreeGrafter"/>
</dbReference>
<keyword evidence="4" id="KW-0496">Mitochondrion</keyword>
<accession>A0A8C4WV21</accession>
<dbReference type="GO" id="GO:0006412">
    <property type="term" value="P:translation"/>
    <property type="evidence" value="ECO:0007669"/>
    <property type="project" value="InterPro"/>
</dbReference>
<feature type="region of interest" description="Disordered" evidence="8">
    <location>
        <begin position="114"/>
        <end position="135"/>
    </location>
</feature>
<keyword evidence="3" id="KW-0689">Ribosomal protein</keyword>
<dbReference type="PANTHER" id="PTHR11545:SF2">
    <property type="entry name" value="LARGE RIBOSOMAL SUBUNIT PROTEIN UL13M"/>
    <property type="match status" value="1"/>
</dbReference>
<comment type="similarity">
    <text evidence="2">Belongs to the universal ribosomal protein uL13 family.</text>
</comment>
<dbReference type="InterPro" id="IPR036899">
    <property type="entry name" value="Ribosomal_uL13_sf"/>
</dbReference>
<dbReference type="CDD" id="cd00392">
    <property type="entry name" value="Ribosomal_L13"/>
    <property type="match status" value="1"/>
</dbReference>
<evidence type="ECO:0000256" key="1">
    <source>
        <dbReference type="ARBA" id="ARBA00004173"/>
    </source>
</evidence>
<dbReference type="PANTHER" id="PTHR11545">
    <property type="entry name" value="RIBOSOMAL PROTEIN L13"/>
    <property type="match status" value="1"/>
</dbReference>
<dbReference type="GO" id="GO:0003735">
    <property type="term" value="F:structural constituent of ribosome"/>
    <property type="evidence" value="ECO:0007669"/>
    <property type="project" value="InterPro"/>
</dbReference>
<evidence type="ECO:0000256" key="3">
    <source>
        <dbReference type="ARBA" id="ARBA00022980"/>
    </source>
</evidence>
<dbReference type="GeneTree" id="ENSGT00390000001515"/>
<dbReference type="FunFam" id="3.90.1180.10:FF:000030">
    <property type="entry name" value="39S ribosomal protein L13, mitochondrial"/>
    <property type="match status" value="1"/>
</dbReference>
<evidence type="ECO:0000256" key="5">
    <source>
        <dbReference type="ARBA" id="ARBA00023274"/>
    </source>
</evidence>
<dbReference type="SUPFAM" id="SSF52161">
    <property type="entry name" value="Ribosomal protein L13"/>
    <property type="match status" value="1"/>
</dbReference>
<protein>
    <recommendedName>
        <fullName evidence="6">Large ribosomal subunit protein uL13m</fullName>
    </recommendedName>
    <alternativeName>
        <fullName evidence="7">39S ribosomal protein L13, mitochondrial</fullName>
    </alternativeName>
</protein>
<dbReference type="InterPro" id="IPR005823">
    <property type="entry name" value="Ribosomal_uL13_bac-type"/>
</dbReference>
<evidence type="ECO:0000313" key="9">
    <source>
        <dbReference type="Ensembl" id="ENSEBUP00000012510.1"/>
    </source>
</evidence>
<name>A0A8C4WV21_EPTBU</name>
<dbReference type="GO" id="GO:0017148">
    <property type="term" value="P:negative regulation of translation"/>
    <property type="evidence" value="ECO:0007669"/>
    <property type="project" value="TreeGrafter"/>
</dbReference>
<dbReference type="Gene3D" id="3.90.1180.10">
    <property type="entry name" value="Ribosomal protein L13"/>
    <property type="match status" value="1"/>
</dbReference>
<dbReference type="Pfam" id="PF00572">
    <property type="entry name" value="Ribosomal_L13"/>
    <property type="match status" value="1"/>
</dbReference>
<evidence type="ECO:0000256" key="7">
    <source>
        <dbReference type="ARBA" id="ARBA00075605"/>
    </source>
</evidence>
<keyword evidence="5" id="KW-0687">Ribonucleoprotein</keyword>
<evidence type="ECO:0000256" key="2">
    <source>
        <dbReference type="ARBA" id="ARBA00006227"/>
    </source>
</evidence>
<dbReference type="AlphaFoldDB" id="A0A8C4WV21"/>